<evidence type="ECO:0000256" key="7">
    <source>
        <dbReference type="ARBA" id="ARBA00022967"/>
    </source>
</evidence>
<protein>
    <submittedName>
        <fullName evidence="12">ABC transporter</fullName>
    </submittedName>
</protein>
<keyword evidence="8" id="KW-1133">Transmembrane helix</keyword>
<evidence type="ECO:0000313" key="13">
    <source>
        <dbReference type="Proteomes" id="UP000179807"/>
    </source>
</evidence>
<dbReference type="GO" id="GO:0005743">
    <property type="term" value="C:mitochondrial inner membrane"/>
    <property type="evidence" value="ECO:0007669"/>
    <property type="project" value="TreeGrafter"/>
</dbReference>
<evidence type="ECO:0000256" key="3">
    <source>
        <dbReference type="ARBA" id="ARBA00022448"/>
    </source>
</evidence>
<keyword evidence="5" id="KW-0547">Nucleotide-binding</keyword>
<dbReference type="PROSITE" id="PS50893">
    <property type="entry name" value="ABC_TRANSPORTER_2"/>
    <property type="match status" value="1"/>
</dbReference>
<reference evidence="12" key="1">
    <citation type="submission" date="2016-10" db="EMBL/GenBank/DDBJ databases">
        <authorList>
            <person name="Benchimol M."/>
            <person name="Almeida L.G."/>
            <person name="Vasconcelos A.T."/>
            <person name="Perreira-Neves A."/>
            <person name="Rosa I.A."/>
            <person name="Tasca T."/>
            <person name="Bogo M.R."/>
            <person name="de Souza W."/>
        </authorList>
    </citation>
    <scope>NUCLEOTIDE SEQUENCE [LARGE SCALE GENOMIC DNA]</scope>
    <source>
        <strain evidence="12">K</strain>
    </source>
</reference>
<evidence type="ECO:0000256" key="9">
    <source>
        <dbReference type="ARBA" id="ARBA00023136"/>
    </source>
</evidence>
<keyword evidence="4" id="KW-0812">Transmembrane</keyword>
<keyword evidence="13" id="KW-1185">Reference proteome</keyword>
<evidence type="ECO:0000259" key="11">
    <source>
        <dbReference type="PROSITE" id="PS50893"/>
    </source>
</evidence>
<dbReference type="GO" id="GO:0090374">
    <property type="term" value="P:oligopeptide export from mitochondrion"/>
    <property type="evidence" value="ECO:0007669"/>
    <property type="project" value="TreeGrafter"/>
</dbReference>
<evidence type="ECO:0000256" key="2">
    <source>
        <dbReference type="ARBA" id="ARBA00006493"/>
    </source>
</evidence>
<dbReference type="Proteomes" id="UP000179807">
    <property type="component" value="Unassembled WGS sequence"/>
</dbReference>
<dbReference type="PANTHER" id="PTHR43394:SF1">
    <property type="entry name" value="ATP-BINDING CASSETTE SUB-FAMILY B MEMBER 10, MITOCHONDRIAL"/>
    <property type="match status" value="1"/>
</dbReference>
<dbReference type="AlphaFoldDB" id="A0A1J4JPW9"/>
<dbReference type="InterPro" id="IPR039421">
    <property type="entry name" value="Type_1_exporter"/>
</dbReference>
<feature type="compositionally biased region" description="Basic residues" evidence="10">
    <location>
        <begin position="343"/>
        <end position="357"/>
    </location>
</feature>
<evidence type="ECO:0000256" key="6">
    <source>
        <dbReference type="ARBA" id="ARBA00022840"/>
    </source>
</evidence>
<dbReference type="InterPro" id="IPR003439">
    <property type="entry name" value="ABC_transporter-like_ATP-bd"/>
</dbReference>
<dbReference type="OrthoDB" id="6500128at2759"/>
<comment type="similarity">
    <text evidence="2">Belongs to the ABC transporter superfamily. ABCB family. MHC peptide exporter (TC 3.A.1.209) subfamily.</text>
</comment>
<feature type="compositionally biased region" description="Low complexity" evidence="10">
    <location>
        <begin position="381"/>
        <end position="394"/>
    </location>
</feature>
<keyword evidence="6" id="KW-0067">ATP-binding</keyword>
<dbReference type="Gene3D" id="1.20.1560.10">
    <property type="entry name" value="ABC transporter type 1, transmembrane domain"/>
    <property type="match status" value="1"/>
</dbReference>
<proteinExistence type="inferred from homology"/>
<name>A0A1J4JPW9_9EUKA</name>
<sequence length="394" mass="44217">MGIIELQTSMQAEQKAIGSGARILKMIEHIPSIPFSGGETIKDFKGHIIFQNVSFKYPTRDVYVLKNVSFEIKAGEMGALVGHSGSGKSTCVQLLERYYDATEGVILLDGHDITTLDPRWLHQNIGLVSQEPTLFQTSILENIKYARQDATFEEVENAAEMANAKKFIEKLNKGYDFYVGEKGSMLSGGQRQRIAIARALIKDPVILMTDEATSALDAGSEKKVQAALDKIMATRTSVVVAHRLTTVKNANIIYVFDTGEIVEVGKHEELVAKKGVYYELVKRQLKDVDKDVEVEHEDEEEGKEEKKNKKSKKHKEEKMDKKERNDKKQNEDKEDKKHEEKKKPKKDKKHKRGKKGKAILETESSSTPKVEEIKDIEDASESSSSNELSSSVSS</sequence>
<dbReference type="GeneID" id="94825002"/>
<dbReference type="SUPFAM" id="SSF52540">
    <property type="entry name" value="P-loop containing nucleoside triphosphate hydrolases"/>
    <property type="match status" value="1"/>
</dbReference>
<comment type="caution">
    <text evidence="12">The sequence shown here is derived from an EMBL/GenBank/DDBJ whole genome shotgun (WGS) entry which is preliminary data.</text>
</comment>
<dbReference type="InterPro" id="IPR017871">
    <property type="entry name" value="ABC_transporter-like_CS"/>
</dbReference>
<keyword evidence="3" id="KW-0813">Transport</keyword>
<dbReference type="GO" id="GO:0012505">
    <property type="term" value="C:endomembrane system"/>
    <property type="evidence" value="ECO:0007669"/>
    <property type="project" value="UniProtKB-SubCell"/>
</dbReference>
<evidence type="ECO:0000313" key="12">
    <source>
        <dbReference type="EMBL" id="OHT01153.1"/>
    </source>
</evidence>
<dbReference type="RefSeq" id="XP_068354289.1">
    <property type="nucleotide sequence ID" value="XM_068490298.1"/>
</dbReference>
<feature type="compositionally biased region" description="Basic and acidic residues" evidence="10">
    <location>
        <begin position="314"/>
        <end position="342"/>
    </location>
</feature>
<dbReference type="Gene3D" id="3.40.50.300">
    <property type="entry name" value="P-loop containing nucleotide triphosphate hydrolases"/>
    <property type="match status" value="1"/>
</dbReference>
<evidence type="ECO:0000256" key="10">
    <source>
        <dbReference type="SAM" id="MobiDB-lite"/>
    </source>
</evidence>
<dbReference type="SMART" id="SM00382">
    <property type="entry name" value="AAA"/>
    <property type="match status" value="1"/>
</dbReference>
<dbReference type="GO" id="GO:0015421">
    <property type="term" value="F:ABC-type oligopeptide transporter activity"/>
    <property type="evidence" value="ECO:0007669"/>
    <property type="project" value="TreeGrafter"/>
</dbReference>
<dbReference type="FunFam" id="3.40.50.300:FF:000140">
    <property type="entry name" value="Lipid A export ATP-binding/permease protein MsbA"/>
    <property type="match status" value="1"/>
</dbReference>
<organism evidence="12 13">
    <name type="scientific">Tritrichomonas foetus</name>
    <dbReference type="NCBI Taxonomy" id="1144522"/>
    <lineage>
        <taxon>Eukaryota</taxon>
        <taxon>Metamonada</taxon>
        <taxon>Parabasalia</taxon>
        <taxon>Tritrichomonadida</taxon>
        <taxon>Tritrichomonadidae</taxon>
        <taxon>Tritrichomonas</taxon>
    </lineage>
</organism>
<dbReference type="InterPro" id="IPR003593">
    <property type="entry name" value="AAA+_ATPase"/>
</dbReference>
<accession>A0A1J4JPW9</accession>
<feature type="domain" description="ABC transporter" evidence="11">
    <location>
        <begin position="48"/>
        <end position="283"/>
    </location>
</feature>
<keyword evidence="7" id="KW-1278">Translocase</keyword>
<dbReference type="GO" id="GO:0016887">
    <property type="term" value="F:ATP hydrolysis activity"/>
    <property type="evidence" value="ECO:0007669"/>
    <property type="project" value="InterPro"/>
</dbReference>
<dbReference type="CDD" id="cd03249">
    <property type="entry name" value="ABC_MTABC3_MDL1_MDL2"/>
    <property type="match status" value="1"/>
</dbReference>
<evidence type="ECO:0000256" key="5">
    <source>
        <dbReference type="ARBA" id="ARBA00022741"/>
    </source>
</evidence>
<comment type="subcellular location">
    <subcellularLocation>
        <location evidence="1">Endomembrane system</location>
        <topology evidence="1">Multi-pass membrane protein</topology>
    </subcellularLocation>
</comment>
<dbReference type="VEuPathDB" id="TrichDB:TRFO_01766"/>
<evidence type="ECO:0000256" key="4">
    <source>
        <dbReference type="ARBA" id="ARBA00022692"/>
    </source>
</evidence>
<gene>
    <name evidence="12" type="ORF">TRFO_01766</name>
</gene>
<dbReference type="Pfam" id="PF00005">
    <property type="entry name" value="ABC_tran"/>
    <property type="match status" value="1"/>
</dbReference>
<keyword evidence="9" id="KW-0472">Membrane</keyword>
<dbReference type="PROSITE" id="PS00211">
    <property type="entry name" value="ABC_TRANSPORTER_1"/>
    <property type="match status" value="1"/>
</dbReference>
<dbReference type="InterPro" id="IPR027417">
    <property type="entry name" value="P-loop_NTPase"/>
</dbReference>
<evidence type="ECO:0000256" key="1">
    <source>
        <dbReference type="ARBA" id="ARBA00004127"/>
    </source>
</evidence>
<evidence type="ECO:0000256" key="8">
    <source>
        <dbReference type="ARBA" id="ARBA00022989"/>
    </source>
</evidence>
<dbReference type="InterPro" id="IPR036640">
    <property type="entry name" value="ABC1_TM_sf"/>
</dbReference>
<feature type="region of interest" description="Disordered" evidence="10">
    <location>
        <begin position="292"/>
        <end position="394"/>
    </location>
</feature>
<dbReference type="EMBL" id="MLAK01000926">
    <property type="protein sequence ID" value="OHT01153.1"/>
    <property type="molecule type" value="Genomic_DNA"/>
</dbReference>
<dbReference type="GO" id="GO:0005524">
    <property type="term" value="F:ATP binding"/>
    <property type="evidence" value="ECO:0007669"/>
    <property type="project" value="UniProtKB-KW"/>
</dbReference>
<dbReference type="PANTHER" id="PTHR43394">
    <property type="entry name" value="ATP-DEPENDENT PERMEASE MDL1, MITOCHONDRIAL"/>
    <property type="match status" value="1"/>
</dbReference>